<feature type="compositionally biased region" description="Basic residues" evidence="1">
    <location>
        <begin position="303"/>
        <end position="314"/>
    </location>
</feature>
<name>A0A2P4Y072_9STRA</name>
<feature type="compositionally biased region" description="Basic residues" evidence="1">
    <location>
        <begin position="280"/>
        <end position="290"/>
    </location>
</feature>
<dbReference type="SMART" id="SM00228">
    <property type="entry name" value="PDZ"/>
    <property type="match status" value="1"/>
</dbReference>
<dbReference type="PROSITE" id="PS50106">
    <property type="entry name" value="PDZ"/>
    <property type="match status" value="1"/>
</dbReference>
<dbReference type="InterPro" id="IPR041489">
    <property type="entry name" value="PDZ_6"/>
</dbReference>
<evidence type="ECO:0000259" key="2">
    <source>
        <dbReference type="PROSITE" id="PS50030"/>
    </source>
</evidence>
<accession>A0A2P4Y072</accession>
<evidence type="ECO:0000313" key="4">
    <source>
        <dbReference type="EMBL" id="POM71211.1"/>
    </source>
</evidence>
<dbReference type="Gene3D" id="1.10.8.10">
    <property type="entry name" value="DNA helicase RuvA subunit, C-terminal domain"/>
    <property type="match status" value="1"/>
</dbReference>
<feature type="region of interest" description="Disordered" evidence="1">
    <location>
        <begin position="118"/>
        <end position="137"/>
    </location>
</feature>
<dbReference type="InterPro" id="IPR001478">
    <property type="entry name" value="PDZ"/>
</dbReference>
<dbReference type="Pfam" id="PF17820">
    <property type="entry name" value="PDZ_6"/>
    <property type="match status" value="1"/>
</dbReference>
<gene>
    <name evidence="4" type="ORF">PHPALM_12244</name>
</gene>
<dbReference type="SUPFAM" id="SSF50156">
    <property type="entry name" value="PDZ domain-like"/>
    <property type="match status" value="1"/>
</dbReference>
<evidence type="ECO:0008006" key="6">
    <source>
        <dbReference type="Google" id="ProtNLM"/>
    </source>
</evidence>
<feature type="domain" description="PDZ" evidence="3">
    <location>
        <begin position="13"/>
        <end position="86"/>
    </location>
</feature>
<dbReference type="InterPro" id="IPR015940">
    <property type="entry name" value="UBA"/>
</dbReference>
<dbReference type="InterPro" id="IPR009060">
    <property type="entry name" value="UBA-like_sf"/>
</dbReference>
<feature type="region of interest" description="Disordered" evidence="1">
    <location>
        <begin position="250"/>
        <end position="324"/>
    </location>
</feature>
<comment type="caution">
    <text evidence="4">The sequence shown here is derived from an EMBL/GenBank/DDBJ whole genome shotgun (WGS) entry which is preliminary data.</text>
</comment>
<sequence>MATGSQGREIHVLLKLHDGERSFGMSLAQRSPTLGPKYTVVSSVFANSPADRAGVRKGYVVRCINDKPMGGLTVAQVANHFRNVGQAKITLEIVESAVSPRSTAFTAAVTFGGVATLPNRPTTQTAGANGAQRSTTPVTGFSAVSSGRAIAAPGSALAVPTVAAPKQPVLRLGAKPAAKALGLRPESGPGSSVSAGMVTFADASMPSADAKTAGVAKHTGLKSNVVAPVLRLGLKSKPAQPEITAEKVAATTTSVAPKTARSTHSPIVPTQAPTAPKTGKTGKKRGRPRKNPAASNGTASAKGKGKGKAKKAPKHQPEDAEVDAIMDDEDVFDYYAFTPDSDVEESPSTKSGPRTPKTRRRSNTDRTRHSLTVDRLVGMGFTQEDAEASVKEIGDDPDACMVWIISKIEERNFNEDLNRASIQSEQSKRDEEKRMKKREEETLVHTEKFMTLFPTVSRTCWSLLDAWMLRWEPTT</sequence>
<feature type="region of interest" description="Disordered" evidence="1">
    <location>
        <begin position="338"/>
        <end position="368"/>
    </location>
</feature>
<dbReference type="Proteomes" id="UP000237271">
    <property type="component" value="Unassembled WGS sequence"/>
</dbReference>
<dbReference type="Gene3D" id="2.30.42.10">
    <property type="match status" value="1"/>
</dbReference>
<feature type="compositionally biased region" description="Low complexity" evidence="1">
    <location>
        <begin position="291"/>
        <end position="302"/>
    </location>
</feature>
<dbReference type="OrthoDB" id="68234at2759"/>
<evidence type="ECO:0000313" key="5">
    <source>
        <dbReference type="Proteomes" id="UP000237271"/>
    </source>
</evidence>
<dbReference type="SUPFAM" id="SSF46934">
    <property type="entry name" value="UBA-like"/>
    <property type="match status" value="1"/>
</dbReference>
<evidence type="ECO:0000259" key="3">
    <source>
        <dbReference type="PROSITE" id="PS50106"/>
    </source>
</evidence>
<organism evidence="4 5">
    <name type="scientific">Phytophthora palmivora</name>
    <dbReference type="NCBI Taxonomy" id="4796"/>
    <lineage>
        <taxon>Eukaryota</taxon>
        <taxon>Sar</taxon>
        <taxon>Stramenopiles</taxon>
        <taxon>Oomycota</taxon>
        <taxon>Peronosporomycetes</taxon>
        <taxon>Peronosporales</taxon>
        <taxon>Peronosporaceae</taxon>
        <taxon>Phytophthora</taxon>
    </lineage>
</organism>
<feature type="compositionally biased region" description="Polar residues" evidence="1">
    <location>
        <begin position="250"/>
        <end position="265"/>
    </location>
</feature>
<dbReference type="EMBL" id="NCKW01006570">
    <property type="protein sequence ID" value="POM71211.1"/>
    <property type="molecule type" value="Genomic_DNA"/>
</dbReference>
<proteinExistence type="predicted"/>
<feature type="domain" description="UBA" evidence="2">
    <location>
        <begin position="363"/>
        <end position="407"/>
    </location>
</feature>
<dbReference type="InterPro" id="IPR036034">
    <property type="entry name" value="PDZ_sf"/>
</dbReference>
<evidence type="ECO:0000256" key="1">
    <source>
        <dbReference type="SAM" id="MobiDB-lite"/>
    </source>
</evidence>
<dbReference type="PROSITE" id="PS50030">
    <property type="entry name" value="UBA"/>
    <property type="match status" value="1"/>
</dbReference>
<protein>
    <recommendedName>
        <fullName evidence="6">PDZ domain-containing protein</fullName>
    </recommendedName>
</protein>
<feature type="compositionally biased region" description="Polar residues" evidence="1">
    <location>
        <begin position="119"/>
        <end position="137"/>
    </location>
</feature>
<reference evidence="4 5" key="1">
    <citation type="journal article" date="2017" name="Genome Biol. Evol.">
        <title>Phytophthora megakarya and P. palmivora, closely related causal agents of cacao black pod rot, underwent increases in genome sizes and gene numbers by different mechanisms.</title>
        <authorList>
            <person name="Ali S.S."/>
            <person name="Shao J."/>
            <person name="Lary D.J."/>
            <person name="Kronmiller B."/>
            <person name="Shen D."/>
            <person name="Strem M.D."/>
            <person name="Amoako-Attah I."/>
            <person name="Akrofi A.Y."/>
            <person name="Begoude B.A."/>
            <person name="Ten Hoopen G.M."/>
            <person name="Coulibaly K."/>
            <person name="Kebe B.I."/>
            <person name="Melnick R.L."/>
            <person name="Guiltinan M.J."/>
            <person name="Tyler B.M."/>
            <person name="Meinhardt L.W."/>
            <person name="Bailey B.A."/>
        </authorList>
    </citation>
    <scope>NUCLEOTIDE SEQUENCE [LARGE SCALE GENOMIC DNA]</scope>
    <source>
        <strain evidence="5">sbr112.9</strain>
    </source>
</reference>
<dbReference type="AlphaFoldDB" id="A0A2P4Y072"/>
<keyword evidence="5" id="KW-1185">Reference proteome</keyword>